<evidence type="ECO:0000256" key="4">
    <source>
        <dbReference type="ARBA" id="ARBA00022825"/>
    </source>
</evidence>
<feature type="active site" description="Charge relay system" evidence="5">
    <location>
        <position position="696"/>
    </location>
</feature>
<dbReference type="InterPro" id="IPR036852">
    <property type="entry name" value="Peptidase_S8/S53_dom_sf"/>
</dbReference>
<dbReference type="InterPro" id="IPR000209">
    <property type="entry name" value="Peptidase_S8/S53_dom"/>
</dbReference>
<sequence length="987" mass="110677">MEPLSQAELAQRAAQDVAVVAGNLQKKWRESWFKSLPGQYLKNLTILATSLQCVSFGQDKYEQGEHGDQNDGSVVKLEIFLHGLERVCTYPRSYLSKSSGQKEPSARFPTLHALVTANSTQTIRSDANINTSHEVEKSVKAFASASSYITRPYFAFLRSFSDAEDQAKKHAKSAQWDAEAQRKREDTKKTKSDEDESYPRHVYDTLYRVVKKHAECCCGLPNPSPKTPRRHWGRLELQANFGTINNEILFHAVFSKNGSSEFDEKIKWQHLQFRVPRRKRKARAVGFEDKLCDDGVECSTRRHDVTDSARPEDAAEVTSVSEFCKLLRKDIGSASMDVRIKDEALLVLKRAVRIEVDIADGRSISLADVLSKYSLVPKTKLVLAYILAKSVWQFYDSDFMSVGWTTRSIQLFRERGDEDDDDEPGVDWAPYYAFSFEQMVERDSVERLPPGQFLHRYPRVLALGAILYELGRKKRQEEQIRFPNPASRPGSVEPPTPEKIINDTTSTVRKGVENKKWPDIKLKNIQALETYRVIVANCVSENIFRPDPKEKLPNPSKQGLQQTAEELEEELTVAERRAILFKKVVAPLKEVVQATGWVDESGNIRRHHVQGGTAHLKEEGPASQKPTPVALLNDTTQIFRTSQTPPDGTQDAQTASGAKAEAWLNEIKGAPVMEAVVSAFQGKELAKRRIRIAVLDTGYDPGAVFFNRGRKRRLVGWRDYVEKDQPHAKDEDGHGTHVLSVLMQVAPAADIFVARVARDTPDLQNATGNIAEAIEWAWKVCQANIVTMSFGFDEEIYIDDKPVVSNAILRALLETDQRILFFAAAANDGGNRGEMFPANNLHVLSIRGTDDYGWAQRFNPPPDYNAKTCFMTLGRNVPGASLTKSEDEGADVCKSGTSVATPIAAGIAAMLLGYARMHENDLQEMVGPRDTAKLSRLWGITGMSALFERMATEMADKWSYLNIHKFTNAPHQMRLSMIAWAVREAVG</sequence>
<reference evidence="11" key="1">
    <citation type="journal article" date="2023" name="Mol. Phylogenet. Evol.">
        <title>Genome-scale phylogeny and comparative genomics of the fungal order Sordariales.</title>
        <authorList>
            <person name="Hensen N."/>
            <person name="Bonometti L."/>
            <person name="Westerberg I."/>
            <person name="Brannstrom I.O."/>
            <person name="Guillou S."/>
            <person name="Cros-Aarteil S."/>
            <person name="Calhoun S."/>
            <person name="Haridas S."/>
            <person name="Kuo A."/>
            <person name="Mondo S."/>
            <person name="Pangilinan J."/>
            <person name="Riley R."/>
            <person name="LaButti K."/>
            <person name="Andreopoulos B."/>
            <person name="Lipzen A."/>
            <person name="Chen C."/>
            <person name="Yan M."/>
            <person name="Daum C."/>
            <person name="Ng V."/>
            <person name="Clum A."/>
            <person name="Steindorff A."/>
            <person name="Ohm R.A."/>
            <person name="Martin F."/>
            <person name="Silar P."/>
            <person name="Natvig D.O."/>
            <person name="Lalanne C."/>
            <person name="Gautier V."/>
            <person name="Ament-Velasquez S.L."/>
            <person name="Kruys A."/>
            <person name="Hutchinson M.I."/>
            <person name="Powell A.J."/>
            <person name="Barry K."/>
            <person name="Miller A.N."/>
            <person name="Grigoriev I.V."/>
            <person name="Debuchy R."/>
            <person name="Gladieux P."/>
            <person name="Hiltunen Thoren M."/>
            <person name="Johannesson H."/>
        </authorList>
    </citation>
    <scope>NUCLEOTIDE SEQUENCE [LARGE SCALE GENOMIC DNA]</scope>
    <source>
        <strain evidence="11">CBS 340.73</strain>
    </source>
</reference>
<comment type="caution">
    <text evidence="10">The sequence shown here is derived from an EMBL/GenBank/DDBJ whole genome shotgun (WGS) entry which is preliminary data.</text>
</comment>
<dbReference type="SUPFAM" id="SSF52743">
    <property type="entry name" value="Subtilisin-like"/>
    <property type="match status" value="1"/>
</dbReference>
<dbReference type="InterPro" id="IPR015500">
    <property type="entry name" value="Peptidase_S8_subtilisin-rel"/>
</dbReference>
<dbReference type="Pfam" id="PF24476">
    <property type="entry name" value="DUF7580"/>
    <property type="match status" value="1"/>
</dbReference>
<evidence type="ECO:0000259" key="9">
    <source>
        <dbReference type="Pfam" id="PF24476"/>
    </source>
</evidence>
<evidence type="ECO:0008006" key="12">
    <source>
        <dbReference type="Google" id="ProtNLM"/>
    </source>
</evidence>
<dbReference type="InterPro" id="IPR023828">
    <property type="entry name" value="Peptidase_S8_Ser-AS"/>
</dbReference>
<evidence type="ECO:0000256" key="3">
    <source>
        <dbReference type="ARBA" id="ARBA00022801"/>
    </source>
</evidence>
<proteinExistence type="inferred from homology"/>
<evidence type="ECO:0000256" key="2">
    <source>
        <dbReference type="ARBA" id="ARBA00022670"/>
    </source>
</evidence>
<dbReference type="Proteomes" id="UP001303473">
    <property type="component" value="Unassembled WGS sequence"/>
</dbReference>
<dbReference type="PANTHER" id="PTHR43806:SF11">
    <property type="entry name" value="CEREVISIN-RELATED"/>
    <property type="match status" value="1"/>
</dbReference>
<feature type="active site" description="Charge relay system" evidence="5">
    <location>
        <position position="898"/>
    </location>
</feature>
<evidence type="ECO:0000256" key="7">
    <source>
        <dbReference type="SAM" id="MobiDB-lite"/>
    </source>
</evidence>
<dbReference type="InterPro" id="IPR050131">
    <property type="entry name" value="Peptidase_S8_subtilisin-like"/>
</dbReference>
<keyword evidence="2 5" id="KW-0645">Protease</keyword>
<dbReference type="PROSITE" id="PS00138">
    <property type="entry name" value="SUBTILASE_SER"/>
    <property type="match status" value="1"/>
</dbReference>
<dbReference type="EMBL" id="MU853931">
    <property type="protein sequence ID" value="KAK3935255.1"/>
    <property type="molecule type" value="Genomic_DNA"/>
</dbReference>
<dbReference type="InterPro" id="IPR056002">
    <property type="entry name" value="DUF7580"/>
</dbReference>
<protein>
    <recommendedName>
        <fullName evidence="12">Peptidase S8/S53 domain-containing protein</fullName>
    </recommendedName>
</protein>
<accession>A0AAN6RZT2</accession>
<dbReference type="GO" id="GO:0006508">
    <property type="term" value="P:proteolysis"/>
    <property type="evidence" value="ECO:0007669"/>
    <property type="project" value="UniProtKB-KW"/>
</dbReference>
<dbReference type="Gene3D" id="3.40.50.200">
    <property type="entry name" value="Peptidase S8/S53 domain"/>
    <property type="match status" value="1"/>
</dbReference>
<feature type="domain" description="Peptidase S8/S53" evidence="8">
    <location>
        <begin position="689"/>
        <end position="924"/>
    </location>
</feature>
<dbReference type="CDD" id="cd00306">
    <property type="entry name" value="Peptidases_S8_S53"/>
    <property type="match status" value="1"/>
</dbReference>
<keyword evidence="3 5" id="KW-0378">Hydrolase</keyword>
<feature type="region of interest" description="Disordered" evidence="7">
    <location>
        <begin position="478"/>
        <end position="499"/>
    </location>
</feature>
<keyword evidence="11" id="KW-1185">Reference proteome</keyword>
<evidence type="ECO:0000313" key="11">
    <source>
        <dbReference type="Proteomes" id="UP001303473"/>
    </source>
</evidence>
<evidence type="ECO:0000256" key="6">
    <source>
        <dbReference type="SAM" id="Coils"/>
    </source>
</evidence>
<dbReference type="Pfam" id="PF00082">
    <property type="entry name" value="Peptidase_S8"/>
    <property type="match status" value="1"/>
</dbReference>
<keyword evidence="6" id="KW-0175">Coiled coil</keyword>
<feature type="compositionally biased region" description="Basic and acidic residues" evidence="7">
    <location>
        <begin position="179"/>
        <end position="196"/>
    </location>
</feature>
<organism evidence="10 11">
    <name type="scientific">Diplogelasinospora grovesii</name>
    <dbReference type="NCBI Taxonomy" id="303347"/>
    <lineage>
        <taxon>Eukaryota</taxon>
        <taxon>Fungi</taxon>
        <taxon>Dikarya</taxon>
        <taxon>Ascomycota</taxon>
        <taxon>Pezizomycotina</taxon>
        <taxon>Sordariomycetes</taxon>
        <taxon>Sordariomycetidae</taxon>
        <taxon>Sordariales</taxon>
        <taxon>Diplogelasinosporaceae</taxon>
        <taxon>Diplogelasinospora</taxon>
    </lineage>
</organism>
<keyword evidence="4 5" id="KW-0720">Serine protease</keyword>
<dbReference type="GO" id="GO:0004252">
    <property type="term" value="F:serine-type endopeptidase activity"/>
    <property type="evidence" value="ECO:0007669"/>
    <property type="project" value="UniProtKB-UniRule"/>
</dbReference>
<evidence type="ECO:0000259" key="8">
    <source>
        <dbReference type="Pfam" id="PF00082"/>
    </source>
</evidence>
<feature type="coiled-coil region" evidence="6">
    <location>
        <begin position="557"/>
        <end position="584"/>
    </location>
</feature>
<feature type="region of interest" description="Disordered" evidence="7">
    <location>
        <begin position="171"/>
        <end position="196"/>
    </location>
</feature>
<gene>
    <name evidence="10" type="ORF">QBC46DRAFT_358388</name>
</gene>
<dbReference type="PANTHER" id="PTHR43806">
    <property type="entry name" value="PEPTIDASE S8"/>
    <property type="match status" value="1"/>
</dbReference>
<evidence type="ECO:0000313" key="10">
    <source>
        <dbReference type="EMBL" id="KAK3935255.1"/>
    </source>
</evidence>
<feature type="domain" description="DUF7580" evidence="9">
    <location>
        <begin position="200"/>
        <end position="480"/>
    </location>
</feature>
<dbReference type="PRINTS" id="PR00723">
    <property type="entry name" value="SUBTILISIN"/>
</dbReference>
<dbReference type="PROSITE" id="PS51892">
    <property type="entry name" value="SUBTILASE"/>
    <property type="match status" value="1"/>
</dbReference>
<comment type="similarity">
    <text evidence="1 5">Belongs to the peptidase S8 family.</text>
</comment>
<evidence type="ECO:0000256" key="5">
    <source>
        <dbReference type="PROSITE-ProRule" id="PRU01240"/>
    </source>
</evidence>
<feature type="active site" description="Charge relay system" evidence="5">
    <location>
        <position position="734"/>
    </location>
</feature>
<name>A0AAN6RZT2_9PEZI</name>
<dbReference type="AlphaFoldDB" id="A0AAN6RZT2"/>
<evidence type="ECO:0000256" key="1">
    <source>
        <dbReference type="ARBA" id="ARBA00011073"/>
    </source>
</evidence>